<accession>A0A2M8KXP0</accession>
<sequence>MKRPIFANGEFYHIYNRGVEKRVIFQDKGDYFRFIYHLHELNRPESAENYRYKKSSFQLHEVKPREKESSLVNIYAFCLMPNHFHILLSQVADNGISVFMQKLGTGYSMFFNKKYKRVGSLFQGTFKAVHVTNNEYLYYLPHYIHLNPLDLASKNKQKDNLTFLSSYKWSSYMDYMGKKNFPSLLAMEQIREVFSTPDEYTASLNDWVSTKSNLDRDDVFIDSFHEV</sequence>
<dbReference type="GO" id="GO:0004803">
    <property type="term" value="F:transposase activity"/>
    <property type="evidence" value="ECO:0007669"/>
    <property type="project" value="InterPro"/>
</dbReference>
<dbReference type="InterPro" id="IPR002686">
    <property type="entry name" value="Transposase_17"/>
</dbReference>
<evidence type="ECO:0000259" key="1">
    <source>
        <dbReference type="SMART" id="SM01321"/>
    </source>
</evidence>
<dbReference type="PANTHER" id="PTHR34322:SF2">
    <property type="entry name" value="TRANSPOSASE IS200-LIKE DOMAIN-CONTAINING PROTEIN"/>
    <property type="match status" value="1"/>
</dbReference>
<dbReference type="Proteomes" id="UP000229098">
    <property type="component" value="Unassembled WGS sequence"/>
</dbReference>
<feature type="domain" description="Transposase IS200-like" evidence="1">
    <location>
        <begin position="7"/>
        <end position="147"/>
    </location>
</feature>
<dbReference type="PANTHER" id="PTHR34322">
    <property type="entry name" value="TRANSPOSASE, Y1_TNP DOMAIN-CONTAINING"/>
    <property type="match status" value="1"/>
</dbReference>
<dbReference type="GO" id="GO:0006313">
    <property type="term" value="P:DNA transposition"/>
    <property type="evidence" value="ECO:0007669"/>
    <property type="project" value="InterPro"/>
</dbReference>
<comment type="caution">
    <text evidence="2">The sequence shown here is derived from an EMBL/GenBank/DDBJ whole genome shotgun (WGS) entry which is preliminary data.</text>
</comment>
<dbReference type="SMART" id="SM01321">
    <property type="entry name" value="Y1_Tnp"/>
    <property type="match status" value="1"/>
</dbReference>
<dbReference type="InterPro" id="IPR036515">
    <property type="entry name" value="Transposase_17_sf"/>
</dbReference>
<dbReference type="Pfam" id="PF01797">
    <property type="entry name" value="Y1_Tnp"/>
    <property type="match status" value="1"/>
</dbReference>
<evidence type="ECO:0000313" key="3">
    <source>
        <dbReference type="Proteomes" id="UP000229098"/>
    </source>
</evidence>
<gene>
    <name evidence="2" type="ORF">COU90_02365</name>
</gene>
<name>A0A2M8KXP0_9BACT</name>
<reference evidence="3" key="1">
    <citation type="submission" date="2017-09" db="EMBL/GenBank/DDBJ databases">
        <title>Depth-based differentiation of microbial function through sediment-hosted aquifers and enrichment of novel symbionts in the deep terrestrial subsurface.</title>
        <authorList>
            <person name="Probst A.J."/>
            <person name="Ladd B."/>
            <person name="Jarett J.K."/>
            <person name="Geller-Mcgrath D.E."/>
            <person name="Sieber C.M.K."/>
            <person name="Emerson J.B."/>
            <person name="Anantharaman K."/>
            <person name="Thomas B.C."/>
            <person name="Malmstrom R."/>
            <person name="Stieglmeier M."/>
            <person name="Klingl A."/>
            <person name="Woyke T."/>
            <person name="Ryan C.M."/>
            <person name="Banfield J.F."/>
        </authorList>
    </citation>
    <scope>NUCLEOTIDE SEQUENCE [LARGE SCALE GENOMIC DNA]</scope>
</reference>
<protein>
    <recommendedName>
        <fullName evidence="1">Transposase IS200-like domain-containing protein</fullName>
    </recommendedName>
</protein>
<dbReference type="GO" id="GO:0003677">
    <property type="term" value="F:DNA binding"/>
    <property type="evidence" value="ECO:0007669"/>
    <property type="project" value="InterPro"/>
</dbReference>
<dbReference type="EMBL" id="PFEF01000005">
    <property type="protein sequence ID" value="PJE64661.1"/>
    <property type="molecule type" value="Genomic_DNA"/>
</dbReference>
<evidence type="ECO:0000313" key="2">
    <source>
        <dbReference type="EMBL" id="PJE64661.1"/>
    </source>
</evidence>
<dbReference type="AlphaFoldDB" id="A0A2M8KXP0"/>
<dbReference type="SUPFAM" id="SSF143422">
    <property type="entry name" value="Transposase IS200-like"/>
    <property type="match status" value="1"/>
</dbReference>
<proteinExistence type="predicted"/>
<dbReference type="Gene3D" id="3.30.70.1290">
    <property type="entry name" value="Transposase IS200-like"/>
    <property type="match status" value="1"/>
</dbReference>
<organism evidence="2 3">
    <name type="scientific">Candidatus Ryanbacteria bacterium CG10_big_fil_rev_8_21_14_0_10_43_42</name>
    <dbReference type="NCBI Taxonomy" id="1974864"/>
    <lineage>
        <taxon>Bacteria</taxon>
        <taxon>Candidatus Ryaniibacteriota</taxon>
    </lineage>
</organism>